<keyword evidence="2" id="KW-0732">Signal</keyword>
<feature type="compositionally biased region" description="Pro residues" evidence="1">
    <location>
        <begin position="460"/>
        <end position="482"/>
    </location>
</feature>
<protein>
    <submittedName>
        <fullName evidence="3">Uncharacterized protein</fullName>
    </submittedName>
</protein>
<organism evidence="3 5">
    <name type="scientific">Polarella glacialis</name>
    <name type="common">Dinoflagellate</name>
    <dbReference type="NCBI Taxonomy" id="89957"/>
    <lineage>
        <taxon>Eukaryota</taxon>
        <taxon>Sar</taxon>
        <taxon>Alveolata</taxon>
        <taxon>Dinophyceae</taxon>
        <taxon>Suessiales</taxon>
        <taxon>Suessiaceae</taxon>
        <taxon>Polarella</taxon>
    </lineage>
</organism>
<feature type="compositionally biased region" description="Low complexity" evidence="1">
    <location>
        <begin position="483"/>
        <end position="502"/>
    </location>
</feature>
<keyword evidence="5" id="KW-1185">Reference proteome</keyword>
<dbReference type="Pfam" id="PF00314">
    <property type="entry name" value="Thaumatin"/>
    <property type="match status" value="1"/>
</dbReference>
<dbReference type="SUPFAM" id="SSF49870">
    <property type="entry name" value="Osmotin, thaumatin-like protein"/>
    <property type="match status" value="1"/>
</dbReference>
<dbReference type="EMBL" id="CAJNNV010009668">
    <property type="protein sequence ID" value="CAE8597667.1"/>
    <property type="molecule type" value="Genomic_DNA"/>
</dbReference>
<feature type="compositionally biased region" description="Pro residues" evidence="1">
    <location>
        <begin position="503"/>
        <end position="513"/>
    </location>
</feature>
<feature type="compositionally biased region" description="Low complexity" evidence="1">
    <location>
        <begin position="382"/>
        <end position="398"/>
    </location>
</feature>
<feature type="compositionally biased region" description="Low complexity" evidence="1">
    <location>
        <begin position="514"/>
        <end position="531"/>
    </location>
</feature>
<feature type="compositionally biased region" description="Pro residues" evidence="1">
    <location>
        <begin position="532"/>
        <end position="545"/>
    </location>
</feature>
<dbReference type="Proteomes" id="UP000654075">
    <property type="component" value="Unassembled WGS sequence"/>
</dbReference>
<dbReference type="PROSITE" id="PS51367">
    <property type="entry name" value="THAUMATIN_2"/>
    <property type="match status" value="1"/>
</dbReference>
<feature type="region of interest" description="Disordered" evidence="1">
    <location>
        <begin position="434"/>
        <end position="545"/>
    </location>
</feature>
<name>A0A813E981_POLGL</name>
<feature type="signal peptide" evidence="2">
    <location>
        <begin position="1"/>
        <end position="21"/>
    </location>
</feature>
<feature type="chain" id="PRO_5036408797" evidence="2">
    <location>
        <begin position="22"/>
        <end position="613"/>
    </location>
</feature>
<evidence type="ECO:0000313" key="3">
    <source>
        <dbReference type="EMBL" id="CAE8597667.1"/>
    </source>
</evidence>
<evidence type="ECO:0000313" key="5">
    <source>
        <dbReference type="Proteomes" id="UP000654075"/>
    </source>
</evidence>
<feature type="region of interest" description="Disordered" evidence="1">
    <location>
        <begin position="382"/>
        <end position="422"/>
    </location>
</feature>
<dbReference type="InterPro" id="IPR037176">
    <property type="entry name" value="Osmotin/thaumatin-like_sf"/>
</dbReference>
<comment type="caution">
    <text evidence="3">The sequence shown here is derived from an EMBL/GenBank/DDBJ whole genome shotgun (WGS) entry which is preliminary data.</text>
</comment>
<evidence type="ECO:0000313" key="4">
    <source>
        <dbReference type="EMBL" id="CAE8698860.1"/>
    </source>
</evidence>
<evidence type="ECO:0000256" key="1">
    <source>
        <dbReference type="SAM" id="MobiDB-lite"/>
    </source>
</evidence>
<proteinExistence type="predicted"/>
<dbReference type="PANTHER" id="PTHR31048">
    <property type="entry name" value="OS03G0233200 PROTEIN"/>
    <property type="match status" value="1"/>
</dbReference>
<reference evidence="3" key="1">
    <citation type="submission" date="2021-02" db="EMBL/GenBank/DDBJ databases">
        <authorList>
            <person name="Dougan E. K."/>
            <person name="Rhodes N."/>
            <person name="Thang M."/>
            <person name="Chan C."/>
        </authorList>
    </citation>
    <scope>NUCLEOTIDE SEQUENCE</scope>
</reference>
<sequence>MSVTARAFLLLVAACLPVDNAESGATLRTTQKPTSEADLLGELAAIEAEWKASAEDRKVPRTTTQELSTTTMDAKLREAIHEKAQAIHEKGYSRLRIRNGCAREPVWIAHMAGTGHGPDAQDVKIEPHEFWDFNTPDGYTSTRFWPKFGCKPDGHDCQVGDSGGPGEVCSSNVQCAPPVDTKFEATFGVVGQGCDIASGQYAGCDWVDVSLVDGYTVPFKFELKGGKCHGGDGKALDNSSSVLDCSKLHVGDCPVDEDMGASVGDLLRDLGRQQQGVDLRVIHPESKKVVGCYAPCSKLTLRQWDNHIADRLSPKDPLVAPYCCPTPPESPEECRAGPVPTTQYVQKIHSMCPGVYGYSYDDGMGLLTCDSGTEYEFTVYCPSQPTKPATTTTTTSTTPLPPAPAAPGPVISHVHKSNSKGMDSMLLRLRYSRRDRSQHSQLPETSRHSPKSTTTTFELPPLPPTQPLPELPTVPPTVPPTAAPQATLQPTPTAAPHTSLQPTVPPPPTPPAPQATLQPTPTAAPHTTLQPTVPPPTPPPAPTLPPGWPIGMPLVCKVAEFVPCPEGTPYCIGNTCCPDGSTCPSSSEDHTPICATAKKIDCVNPPGSRDIVA</sequence>
<dbReference type="SMART" id="SM00205">
    <property type="entry name" value="THN"/>
    <property type="match status" value="1"/>
</dbReference>
<gene>
    <name evidence="3" type="ORF">PGLA1383_LOCUS16102</name>
    <name evidence="4" type="ORF">PGLA2088_LOCUS30913</name>
</gene>
<dbReference type="Proteomes" id="UP000626109">
    <property type="component" value="Unassembled WGS sequence"/>
</dbReference>
<dbReference type="AlphaFoldDB" id="A0A813E981"/>
<dbReference type="OrthoDB" id="423401at2759"/>
<dbReference type="InterPro" id="IPR001938">
    <property type="entry name" value="Thaumatin"/>
</dbReference>
<evidence type="ECO:0000256" key="2">
    <source>
        <dbReference type="SAM" id="SignalP"/>
    </source>
</evidence>
<accession>A0A813E981</accession>
<dbReference type="Gene3D" id="2.60.110.10">
    <property type="entry name" value="Thaumatin"/>
    <property type="match status" value="1"/>
</dbReference>
<dbReference type="EMBL" id="CAJNNW010029054">
    <property type="protein sequence ID" value="CAE8698860.1"/>
    <property type="molecule type" value="Genomic_DNA"/>
</dbReference>